<accession>A0A4Z2FN00</accession>
<name>A0A4Z2FN00_9TELE</name>
<protein>
    <submittedName>
        <fullName evidence="2">Uncharacterized protein</fullName>
    </submittedName>
</protein>
<evidence type="ECO:0000313" key="3">
    <source>
        <dbReference type="Proteomes" id="UP000314294"/>
    </source>
</evidence>
<sequence length="87" mass="9896">MYSVFKREREVERSAEWDSKRPPPSPLPPPPPPPSYPDRGDESLGTQKRGKVRRDGGTLRWRGGRGRSLEGVIGVRRFPPEDEASER</sequence>
<dbReference type="AlphaFoldDB" id="A0A4Z2FN00"/>
<dbReference type="EMBL" id="SRLO01001030">
    <property type="protein sequence ID" value="TNN42519.1"/>
    <property type="molecule type" value="Genomic_DNA"/>
</dbReference>
<proteinExistence type="predicted"/>
<evidence type="ECO:0000256" key="1">
    <source>
        <dbReference type="SAM" id="MobiDB-lite"/>
    </source>
</evidence>
<organism evidence="2 3">
    <name type="scientific">Liparis tanakae</name>
    <name type="common">Tanaka's snailfish</name>
    <dbReference type="NCBI Taxonomy" id="230148"/>
    <lineage>
        <taxon>Eukaryota</taxon>
        <taxon>Metazoa</taxon>
        <taxon>Chordata</taxon>
        <taxon>Craniata</taxon>
        <taxon>Vertebrata</taxon>
        <taxon>Euteleostomi</taxon>
        <taxon>Actinopterygii</taxon>
        <taxon>Neopterygii</taxon>
        <taxon>Teleostei</taxon>
        <taxon>Neoteleostei</taxon>
        <taxon>Acanthomorphata</taxon>
        <taxon>Eupercaria</taxon>
        <taxon>Perciformes</taxon>
        <taxon>Cottioidei</taxon>
        <taxon>Cottales</taxon>
        <taxon>Liparidae</taxon>
        <taxon>Liparis</taxon>
    </lineage>
</organism>
<feature type="compositionally biased region" description="Basic and acidic residues" evidence="1">
    <location>
        <begin position="1"/>
        <end position="21"/>
    </location>
</feature>
<feature type="region of interest" description="Disordered" evidence="1">
    <location>
        <begin position="1"/>
        <end position="87"/>
    </location>
</feature>
<feature type="compositionally biased region" description="Pro residues" evidence="1">
    <location>
        <begin position="22"/>
        <end position="36"/>
    </location>
</feature>
<evidence type="ECO:0000313" key="2">
    <source>
        <dbReference type="EMBL" id="TNN42519.1"/>
    </source>
</evidence>
<gene>
    <name evidence="2" type="ORF">EYF80_047295</name>
</gene>
<comment type="caution">
    <text evidence="2">The sequence shown here is derived from an EMBL/GenBank/DDBJ whole genome shotgun (WGS) entry which is preliminary data.</text>
</comment>
<dbReference type="Proteomes" id="UP000314294">
    <property type="component" value="Unassembled WGS sequence"/>
</dbReference>
<reference evidence="2 3" key="1">
    <citation type="submission" date="2019-03" db="EMBL/GenBank/DDBJ databases">
        <title>First draft genome of Liparis tanakae, snailfish: a comprehensive survey of snailfish specific genes.</title>
        <authorList>
            <person name="Kim W."/>
            <person name="Song I."/>
            <person name="Jeong J.-H."/>
            <person name="Kim D."/>
            <person name="Kim S."/>
            <person name="Ryu S."/>
            <person name="Song J.Y."/>
            <person name="Lee S.K."/>
        </authorList>
    </citation>
    <scope>NUCLEOTIDE SEQUENCE [LARGE SCALE GENOMIC DNA]</scope>
    <source>
        <tissue evidence="2">Muscle</tissue>
    </source>
</reference>
<keyword evidence="3" id="KW-1185">Reference proteome</keyword>